<reference evidence="9" key="1">
    <citation type="submission" date="2023-07" db="EMBL/GenBank/DDBJ databases">
        <title>Chromosome-level genome assembly of Artemia franciscana.</title>
        <authorList>
            <person name="Jo E."/>
        </authorList>
    </citation>
    <scope>NUCLEOTIDE SEQUENCE</scope>
    <source>
        <tissue evidence="9">Whole body</tissue>
    </source>
</reference>
<comment type="caution">
    <text evidence="9">The sequence shown here is derived from an EMBL/GenBank/DDBJ whole genome shotgun (WGS) entry which is preliminary data.</text>
</comment>
<dbReference type="SMART" id="SM00338">
    <property type="entry name" value="BRLZ"/>
    <property type="match status" value="1"/>
</dbReference>
<evidence type="ECO:0000256" key="1">
    <source>
        <dbReference type="ARBA" id="ARBA00004123"/>
    </source>
</evidence>
<dbReference type="Gene3D" id="1.20.5.170">
    <property type="match status" value="1"/>
</dbReference>
<dbReference type="EMBL" id="JAVRJZ010000020">
    <property type="protein sequence ID" value="KAK2705476.1"/>
    <property type="molecule type" value="Genomic_DNA"/>
</dbReference>
<evidence type="ECO:0000256" key="5">
    <source>
        <dbReference type="ARBA" id="ARBA00023242"/>
    </source>
</evidence>
<keyword evidence="2" id="KW-0805">Transcription regulation</keyword>
<feature type="compositionally biased region" description="Basic and acidic residues" evidence="7">
    <location>
        <begin position="242"/>
        <end position="257"/>
    </location>
</feature>
<dbReference type="PANTHER" id="PTHR11988">
    <property type="entry name" value="THYROTROPH EMBRYONIC FACTOR RELATED"/>
    <property type="match status" value="1"/>
</dbReference>
<gene>
    <name evidence="9" type="ORF">QYM36_015761</name>
</gene>
<dbReference type="PANTHER" id="PTHR11988:SF27">
    <property type="entry name" value="GH27708P"/>
    <property type="match status" value="1"/>
</dbReference>
<dbReference type="GO" id="GO:0000978">
    <property type="term" value="F:RNA polymerase II cis-regulatory region sequence-specific DNA binding"/>
    <property type="evidence" value="ECO:0007669"/>
    <property type="project" value="TreeGrafter"/>
</dbReference>
<evidence type="ECO:0000256" key="7">
    <source>
        <dbReference type="SAM" id="MobiDB-lite"/>
    </source>
</evidence>
<comment type="subcellular location">
    <subcellularLocation>
        <location evidence="1">Nucleus</location>
    </subcellularLocation>
</comment>
<proteinExistence type="predicted"/>
<feature type="region of interest" description="Disordered" evidence="7">
    <location>
        <begin position="233"/>
        <end position="257"/>
    </location>
</feature>
<evidence type="ECO:0000256" key="2">
    <source>
        <dbReference type="ARBA" id="ARBA00023015"/>
    </source>
</evidence>
<keyword evidence="5" id="KW-0539">Nucleus</keyword>
<keyword evidence="3" id="KW-0238">DNA-binding</keyword>
<dbReference type="GO" id="GO:0005634">
    <property type="term" value="C:nucleus"/>
    <property type="evidence" value="ECO:0007669"/>
    <property type="project" value="UniProtKB-SubCell"/>
</dbReference>
<keyword evidence="4" id="KW-0804">Transcription</keyword>
<dbReference type="GO" id="GO:0000981">
    <property type="term" value="F:DNA-binding transcription factor activity, RNA polymerase II-specific"/>
    <property type="evidence" value="ECO:0007669"/>
    <property type="project" value="TreeGrafter"/>
</dbReference>
<evidence type="ECO:0000256" key="3">
    <source>
        <dbReference type="ARBA" id="ARBA00023125"/>
    </source>
</evidence>
<dbReference type="InterPro" id="IPR046347">
    <property type="entry name" value="bZIP_sf"/>
</dbReference>
<keyword evidence="6" id="KW-0175">Coiled coil</keyword>
<feature type="compositionally biased region" description="Polar residues" evidence="7">
    <location>
        <begin position="165"/>
        <end position="174"/>
    </location>
</feature>
<evidence type="ECO:0000259" key="8">
    <source>
        <dbReference type="PROSITE" id="PS50217"/>
    </source>
</evidence>
<protein>
    <recommendedName>
        <fullName evidence="8">BZIP domain-containing protein</fullName>
    </recommendedName>
</protein>
<name>A0AA88KX99_ARTSF</name>
<evidence type="ECO:0000256" key="6">
    <source>
        <dbReference type="SAM" id="Coils"/>
    </source>
</evidence>
<sequence length="346" mass="40542">MMEEMRQGIGYLNIEATDSEMPNEHDPLFDGVVRNVRFNMLGQIDRKTYEVKNLDGPLDFSKRRRVEPIKSEPESVTLNELVNMSHQYLTDNHTPPLVEPPSLQCLVRGDQSLEFTRRVSPQSEVSLQAYSPRAYSPTRSPYPLLPRRKNSVPAGIHLAPEVQKDSSLMMSRSDPSQRRHSRTSKLLIGGDIDVNSQFRNFTGSETERKLREDSRQRYEEFRREMIDKMEMARKARVKHGRTQSESRESYSSDDQRFIDESLSAEMGKDSEYYYRRKKNNEAAKKSRDLRRTREEENEIKVQFYEMENENLRNQLSLVLHQLALYRGTTVDKIEMTRPLIPCVERN</sequence>
<dbReference type="PROSITE" id="PS50217">
    <property type="entry name" value="BZIP"/>
    <property type="match status" value="1"/>
</dbReference>
<keyword evidence="10" id="KW-1185">Reference proteome</keyword>
<dbReference type="SUPFAM" id="SSF57959">
    <property type="entry name" value="Leucine zipper domain"/>
    <property type="match status" value="1"/>
</dbReference>
<dbReference type="Pfam" id="PF07716">
    <property type="entry name" value="bZIP_2"/>
    <property type="match status" value="1"/>
</dbReference>
<dbReference type="CDD" id="cd14695">
    <property type="entry name" value="bZIP_HLF"/>
    <property type="match status" value="1"/>
</dbReference>
<evidence type="ECO:0000313" key="9">
    <source>
        <dbReference type="EMBL" id="KAK2705476.1"/>
    </source>
</evidence>
<evidence type="ECO:0000256" key="4">
    <source>
        <dbReference type="ARBA" id="ARBA00023163"/>
    </source>
</evidence>
<accession>A0AA88KX99</accession>
<organism evidence="9 10">
    <name type="scientific">Artemia franciscana</name>
    <name type="common">Brine shrimp</name>
    <name type="synonym">Artemia sanfranciscana</name>
    <dbReference type="NCBI Taxonomy" id="6661"/>
    <lineage>
        <taxon>Eukaryota</taxon>
        <taxon>Metazoa</taxon>
        <taxon>Ecdysozoa</taxon>
        <taxon>Arthropoda</taxon>
        <taxon>Crustacea</taxon>
        <taxon>Branchiopoda</taxon>
        <taxon>Anostraca</taxon>
        <taxon>Artemiidae</taxon>
        <taxon>Artemia</taxon>
    </lineage>
</organism>
<feature type="region of interest" description="Disordered" evidence="7">
    <location>
        <begin position="162"/>
        <end position="182"/>
    </location>
</feature>
<feature type="domain" description="BZIP" evidence="8">
    <location>
        <begin position="269"/>
        <end position="326"/>
    </location>
</feature>
<feature type="coiled-coil region" evidence="6">
    <location>
        <begin position="275"/>
        <end position="321"/>
    </location>
</feature>
<dbReference type="InterPro" id="IPR040223">
    <property type="entry name" value="PAR_bZIP"/>
</dbReference>
<dbReference type="AlphaFoldDB" id="A0AA88KX99"/>
<evidence type="ECO:0000313" key="10">
    <source>
        <dbReference type="Proteomes" id="UP001187531"/>
    </source>
</evidence>
<dbReference type="InterPro" id="IPR004827">
    <property type="entry name" value="bZIP"/>
</dbReference>
<dbReference type="Proteomes" id="UP001187531">
    <property type="component" value="Unassembled WGS sequence"/>
</dbReference>